<protein>
    <submittedName>
        <fullName evidence="1">Uncharacterized protein</fullName>
    </submittedName>
</protein>
<proteinExistence type="predicted"/>
<dbReference type="Proteomes" id="UP001143910">
    <property type="component" value="Unassembled WGS sequence"/>
</dbReference>
<evidence type="ECO:0000313" key="2">
    <source>
        <dbReference type="Proteomes" id="UP001143910"/>
    </source>
</evidence>
<dbReference type="EMBL" id="JANJQO010003819">
    <property type="protein sequence ID" value="KAJ2955801.1"/>
    <property type="molecule type" value="Genomic_DNA"/>
</dbReference>
<comment type="caution">
    <text evidence="1">The sequence shown here is derived from an EMBL/GenBank/DDBJ whole genome shotgun (WGS) entry which is preliminary data.</text>
</comment>
<keyword evidence="2" id="KW-1185">Reference proteome</keyword>
<reference evidence="1" key="1">
    <citation type="submission" date="2022-08" db="EMBL/GenBank/DDBJ databases">
        <title>Genome Sequence of Lecanicillium fungicola.</title>
        <authorList>
            <person name="Buettner E."/>
        </authorList>
    </citation>
    <scope>NUCLEOTIDE SEQUENCE</scope>
    <source>
        <strain evidence="1">Babe33</strain>
    </source>
</reference>
<name>A0ACC1MB45_9HYPO</name>
<sequence length="113" mass="11662">MSDPRTGTSHGGHNSDNSSARLSSMFAAHGGATTRTIQPLPSVQPVSSIFGNVSAATATAAATTEQPPPPFGHHAFSKTGTDAYFGSIVADSLFTRSAQSGLYDDDDEVEGEF</sequence>
<evidence type="ECO:0000313" key="1">
    <source>
        <dbReference type="EMBL" id="KAJ2955801.1"/>
    </source>
</evidence>
<organism evidence="1 2">
    <name type="scientific">Zarea fungicola</name>
    <dbReference type="NCBI Taxonomy" id="93591"/>
    <lineage>
        <taxon>Eukaryota</taxon>
        <taxon>Fungi</taxon>
        <taxon>Dikarya</taxon>
        <taxon>Ascomycota</taxon>
        <taxon>Pezizomycotina</taxon>
        <taxon>Sordariomycetes</taxon>
        <taxon>Hypocreomycetidae</taxon>
        <taxon>Hypocreales</taxon>
        <taxon>Cordycipitaceae</taxon>
        <taxon>Zarea</taxon>
    </lineage>
</organism>
<gene>
    <name evidence="1" type="ORF">NQ176_g11370</name>
</gene>
<accession>A0ACC1MB45</accession>